<comment type="caution">
    <text evidence="1">The sequence shown here is derived from an EMBL/GenBank/DDBJ whole genome shotgun (WGS) entry which is preliminary data.</text>
</comment>
<dbReference type="EMBL" id="LXQA011437230">
    <property type="protein sequence ID" value="MCI97251.1"/>
    <property type="molecule type" value="Genomic_DNA"/>
</dbReference>
<protein>
    <submittedName>
        <fullName evidence="1">Uncharacterized protein</fullName>
    </submittedName>
</protein>
<name>A0A392WE56_9FABA</name>
<evidence type="ECO:0000313" key="2">
    <source>
        <dbReference type="Proteomes" id="UP000265520"/>
    </source>
</evidence>
<feature type="non-terminal residue" evidence="1">
    <location>
        <position position="1"/>
    </location>
</feature>
<proteinExistence type="predicted"/>
<dbReference type="Proteomes" id="UP000265520">
    <property type="component" value="Unassembled WGS sequence"/>
</dbReference>
<keyword evidence="2" id="KW-1185">Reference proteome</keyword>
<accession>A0A392WE56</accession>
<organism evidence="1 2">
    <name type="scientific">Trifolium medium</name>
    <dbReference type="NCBI Taxonomy" id="97028"/>
    <lineage>
        <taxon>Eukaryota</taxon>
        <taxon>Viridiplantae</taxon>
        <taxon>Streptophyta</taxon>
        <taxon>Embryophyta</taxon>
        <taxon>Tracheophyta</taxon>
        <taxon>Spermatophyta</taxon>
        <taxon>Magnoliopsida</taxon>
        <taxon>eudicotyledons</taxon>
        <taxon>Gunneridae</taxon>
        <taxon>Pentapetalae</taxon>
        <taxon>rosids</taxon>
        <taxon>fabids</taxon>
        <taxon>Fabales</taxon>
        <taxon>Fabaceae</taxon>
        <taxon>Papilionoideae</taxon>
        <taxon>50 kb inversion clade</taxon>
        <taxon>NPAAA clade</taxon>
        <taxon>Hologalegina</taxon>
        <taxon>IRL clade</taxon>
        <taxon>Trifolieae</taxon>
        <taxon>Trifolium</taxon>
    </lineage>
</organism>
<reference evidence="1 2" key="1">
    <citation type="journal article" date="2018" name="Front. Plant Sci.">
        <title>Red Clover (Trifolium pratense) and Zigzag Clover (T. medium) - A Picture of Genomic Similarities and Differences.</title>
        <authorList>
            <person name="Dluhosova J."/>
            <person name="Istvanek J."/>
            <person name="Nedelnik J."/>
            <person name="Repkova J."/>
        </authorList>
    </citation>
    <scope>NUCLEOTIDE SEQUENCE [LARGE SCALE GENOMIC DNA]</scope>
    <source>
        <strain evidence="2">cv. 10/8</strain>
        <tissue evidence="1">Leaf</tissue>
    </source>
</reference>
<evidence type="ECO:0000313" key="1">
    <source>
        <dbReference type="EMBL" id="MCI97251.1"/>
    </source>
</evidence>
<sequence length="11" mass="1151">DLAEDLNYAAG</sequence>